<dbReference type="GO" id="GO:0009507">
    <property type="term" value="C:chloroplast"/>
    <property type="evidence" value="ECO:0007669"/>
    <property type="project" value="GOC"/>
</dbReference>
<feature type="domain" description="RNA-editing substrate-binding complex 6 protein" evidence="2">
    <location>
        <begin position="168"/>
        <end position="312"/>
    </location>
</feature>
<feature type="compositionally biased region" description="Gly residues" evidence="1">
    <location>
        <begin position="863"/>
        <end position="875"/>
    </location>
</feature>
<keyword evidence="4" id="KW-1185">Reference proteome</keyword>
<feature type="compositionally biased region" description="Polar residues" evidence="1">
    <location>
        <begin position="702"/>
        <end position="711"/>
    </location>
</feature>
<evidence type="ECO:0000256" key="1">
    <source>
        <dbReference type="SAM" id="MobiDB-lite"/>
    </source>
</evidence>
<dbReference type="Proteomes" id="UP000747399">
    <property type="component" value="Unassembled WGS sequence"/>
</dbReference>
<proteinExistence type="predicted"/>
<dbReference type="AlphaFoldDB" id="A0A8J4BAQ5"/>
<evidence type="ECO:0000313" key="4">
    <source>
        <dbReference type="Proteomes" id="UP000747399"/>
    </source>
</evidence>
<dbReference type="EMBL" id="BNCO01000028">
    <property type="protein sequence ID" value="GIL57634.1"/>
    <property type="molecule type" value="Genomic_DNA"/>
</dbReference>
<feature type="region of interest" description="Disordered" evidence="1">
    <location>
        <begin position="1"/>
        <end position="45"/>
    </location>
</feature>
<dbReference type="PANTHER" id="PTHR21228">
    <property type="entry name" value="FAST LEU-RICH DOMAIN-CONTAINING"/>
    <property type="match status" value="1"/>
</dbReference>
<dbReference type="GO" id="GO:0003723">
    <property type="term" value="F:RNA binding"/>
    <property type="evidence" value="ECO:0007669"/>
    <property type="project" value="TreeGrafter"/>
</dbReference>
<reference evidence="3" key="1">
    <citation type="journal article" date="2021" name="Proc. Natl. Acad. Sci. U.S.A.">
        <title>Three genomes in the algal genus Volvox reveal the fate of a haploid sex-determining region after a transition to homothallism.</title>
        <authorList>
            <person name="Yamamoto K."/>
            <person name="Hamaji T."/>
            <person name="Kawai-Toyooka H."/>
            <person name="Matsuzaki R."/>
            <person name="Takahashi F."/>
            <person name="Nishimura Y."/>
            <person name="Kawachi M."/>
            <person name="Noguchi H."/>
            <person name="Minakuchi Y."/>
            <person name="Umen J.G."/>
            <person name="Toyoda A."/>
            <person name="Nozaki H."/>
        </authorList>
    </citation>
    <scope>NUCLEOTIDE SEQUENCE</scope>
    <source>
        <strain evidence="3">NIES-3780</strain>
    </source>
</reference>
<dbReference type="GO" id="GO:0000963">
    <property type="term" value="P:mitochondrial RNA processing"/>
    <property type="evidence" value="ECO:0007669"/>
    <property type="project" value="TreeGrafter"/>
</dbReference>
<dbReference type="GO" id="GO:1901259">
    <property type="term" value="P:chloroplast rRNA processing"/>
    <property type="evidence" value="ECO:0007669"/>
    <property type="project" value="TreeGrafter"/>
</dbReference>
<dbReference type="InterPro" id="IPR058917">
    <property type="entry name" value="RESC6_dom"/>
</dbReference>
<evidence type="ECO:0000313" key="3">
    <source>
        <dbReference type="EMBL" id="GIL57634.1"/>
    </source>
</evidence>
<dbReference type="Pfam" id="PF26188">
    <property type="entry name" value="RESC6"/>
    <property type="match status" value="1"/>
</dbReference>
<accession>A0A8J4BAQ5</accession>
<feature type="region of interest" description="Disordered" evidence="1">
    <location>
        <begin position="681"/>
        <end position="765"/>
    </location>
</feature>
<dbReference type="GO" id="GO:0044528">
    <property type="term" value="P:regulation of mitochondrial mRNA stability"/>
    <property type="evidence" value="ECO:0007669"/>
    <property type="project" value="TreeGrafter"/>
</dbReference>
<sequence>MKTISSHSLRQRPGSTGKAAAHKTSSLQFAVPSSGRGGTASTSGRGQFTLAPVRAVRLANRGVWNEAAALQQGGLGLSELLDKDLAEPVLTPRRIMNRRIKSCRSLASLADLVINEISNFDHQNVSHALSRLAKMVQGRTRGHGRRPLSATHSAATRQRQLAELRPAVDVLTQRMHQLIRNYDSWDLTLSLWAYAQLGYHDESALRALCEAALAVTPIFKPADCANAVVAFAYLDYLHTELLRQVVAVVLESMDDFQPGEVCQVLWGFAKLGCHPGSALLHEAVGVVHRRVRQYGTQELVLVLWALVRLAYKPGVRFLYDVETTLLQRLPHMAPADFSLSVWTFAHLRYKAVRLLDEVPAAVGPQLRNCSNAELCSLASGFATAHHYHRVLLDAVAGVVLNRIETLTHQEVCIVLWTYGTFRHRPVHGDFSKQMAGTLYSRMPYFAPQGLAMIVKALAQLQWRSEPLLAALITAAEAKLNAFKPLELSQLLWGLTALECKDLNIYYAVVRRCIAILKDPLHPHYRTMMHHRVVNSVIASCQQLGYVPWTLIDFAESKGIRVKEPGILSSRDEDDEGMLVPERQATAATASTAGITATVGAKCDPVAVFPSWTNRDDVAGGYDRSRQAEELEAGEKEVVEVGDDDDDVGASMALDLAAGIANGRQRRGASELGGPSKQLLQLEEQQNQQQQSSSHEEQGSSQDLQPHSQSVDSLAALDQRDSQRTGFSLQHQHQHHGHGHGQSSGHIHTPHKRQHAYGHGSSEAGVGAGEGVKVLIPRPRAPRRSSGGGAAAAAAAAHPPQGGKPQQPPTLQMEQQHTQKEQACQKQRRHTSGVAAPMPLSPPPPPLQQQLGMRAHGHGHGHGHSNGNGNCNGSGSGSSNSNGNGSGLCLPEAPWVALER</sequence>
<feature type="compositionally biased region" description="Low complexity" evidence="1">
    <location>
        <begin position="681"/>
        <end position="692"/>
    </location>
</feature>
<evidence type="ECO:0000259" key="2">
    <source>
        <dbReference type="Pfam" id="PF26188"/>
    </source>
</evidence>
<gene>
    <name evidence="3" type="ORF">Vafri_12829</name>
</gene>
<feature type="compositionally biased region" description="Polar residues" evidence="1">
    <location>
        <begin position="809"/>
        <end position="824"/>
    </location>
</feature>
<dbReference type="GO" id="GO:0035770">
    <property type="term" value="C:ribonucleoprotein granule"/>
    <property type="evidence" value="ECO:0007669"/>
    <property type="project" value="TreeGrafter"/>
</dbReference>
<feature type="region of interest" description="Disordered" evidence="1">
    <location>
        <begin position="778"/>
        <end position="899"/>
    </location>
</feature>
<protein>
    <recommendedName>
        <fullName evidence="2">RNA-editing substrate-binding complex 6 protein domain-containing protein</fullName>
    </recommendedName>
</protein>
<feature type="compositionally biased region" description="Low complexity" evidence="1">
    <location>
        <begin position="790"/>
        <end position="804"/>
    </location>
</feature>
<dbReference type="GO" id="GO:0005759">
    <property type="term" value="C:mitochondrial matrix"/>
    <property type="evidence" value="ECO:0007669"/>
    <property type="project" value="TreeGrafter"/>
</dbReference>
<comment type="caution">
    <text evidence="3">The sequence shown here is derived from an EMBL/GenBank/DDBJ whole genome shotgun (WGS) entry which is preliminary data.</text>
</comment>
<organism evidence="3 4">
    <name type="scientific">Volvox africanus</name>
    <dbReference type="NCBI Taxonomy" id="51714"/>
    <lineage>
        <taxon>Eukaryota</taxon>
        <taxon>Viridiplantae</taxon>
        <taxon>Chlorophyta</taxon>
        <taxon>core chlorophytes</taxon>
        <taxon>Chlorophyceae</taxon>
        <taxon>CS clade</taxon>
        <taxon>Chlamydomonadales</taxon>
        <taxon>Volvocaceae</taxon>
        <taxon>Volvox</taxon>
    </lineage>
</organism>
<dbReference type="InterPro" id="IPR050870">
    <property type="entry name" value="FAST_kinase"/>
</dbReference>
<name>A0A8J4BAQ5_9CHLO</name>
<dbReference type="PANTHER" id="PTHR21228:SF40">
    <property type="entry name" value="LD45607P"/>
    <property type="match status" value="1"/>
</dbReference>